<dbReference type="Proteomes" id="UP000245820">
    <property type="component" value="Chromosome"/>
</dbReference>
<organism evidence="3 4">
    <name type="scientific">Massilia oculi</name>
    <dbReference type="NCBI Taxonomy" id="945844"/>
    <lineage>
        <taxon>Bacteria</taxon>
        <taxon>Pseudomonadati</taxon>
        <taxon>Pseudomonadota</taxon>
        <taxon>Betaproteobacteria</taxon>
        <taxon>Burkholderiales</taxon>
        <taxon>Oxalobacteraceae</taxon>
        <taxon>Telluria group</taxon>
        <taxon>Massilia</taxon>
    </lineage>
</organism>
<dbReference type="GO" id="GO:0016787">
    <property type="term" value="F:hydrolase activity"/>
    <property type="evidence" value="ECO:0007669"/>
    <property type="project" value="InterPro"/>
</dbReference>
<keyword evidence="4" id="KW-1185">Reference proteome</keyword>
<feature type="chain" id="PRO_5015672072" evidence="1">
    <location>
        <begin position="20"/>
        <end position="268"/>
    </location>
</feature>
<evidence type="ECO:0000313" key="3">
    <source>
        <dbReference type="EMBL" id="AWL07838.1"/>
    </source>
</evidence>
<dbReference type="InterPro" id="IPR010496">
    <property type="entry name" value="AL/BT2_dom"/>
</dbReference>
<name>A0A2S2DRA8_9BURK</name>
<dbReference type="Pfam" id="PF06439">
    <property type="entry name" value="3keto-disac_hyd"/>
    <property type="match status" value="1"/>
</dbReference>
<protein>
    <submittedName>
        <fullName evidence="3">DUF1080 domain-containing protein</fullName>
    </submittedName>
</protein>
<evidence type="ECO:0000313" key="4">
    <source>
        <dbReference type="Proteomes" id="UP000245820"/>
    </source>
</evidence>
<gene>
    <name evidence="3" type="ORF">DIR46_22400</name>
</gene>
<reference evidence="3 4" key="1">
    <citation type="submission" date="2018-05" db="EMBL/GenBank/DDBJ databases">
        <title>Complete genome sequence of Massilia oculi sp. nov. CCUG 43427T (=DSM 26321T), the type strain of M. oculi, and comparison with genome sequences of other Massilia strains.</title>
        <authorList>
            <person name="Zhu B."/>
        </authorList>
    </citation>
    <scope>NUCLEOTIDE SEQUENCE [LARGE SCALE GENOMIC DNA]</scope>
    <source>
        <strain evidence="3 4">CCUG 43427</strain>
    </source>
</reference>
<proteinExistence type="predicted"/>
<feature type="signal peptide" evidence="1">
    <location>
        <begin position="1"/>
        <end position="19"/>
    </location>
</feature>
<evidence type="ECO:0000259" key="2">
    <source>
        <dbReference type="Pfam" id="PF06439"/>
    </source>
</evidence>
<accession>A0A2S2DRA8</accession>
<dbReference type="EMBL" id="CP029343">
    <property type="protein sequence ID" value="AWL07838.1"/>
    <property type="molecule type" value="Genomic_DNA"/>
</dbReference>
<feature type="domain" description="3-keto-alpha-glucoside-1,2-lyase/3-keto-2-hydroxy-glucal hydratase" evidence="2">
    <location>
        <begin position="43"/>
        <end position="259"/>
    </location>
</feature>
<evidence type="ECO:0000256" key="1">
    <source>
        <dbReference type="SAM" id="SignalP"/>
    </source>
</evidence>
<keyword evidence="1" id="KW-0732">Signal</keyword>
<dbReference type="OrthoDB" id="176168at2"/>
<sequence length="268" mass="28678">MLPAILAAAVSSVSPLATAQSGQCASTASPAAAALTPQEIAQGWTVLWDGTSNAAWRGVNSEQFPQHGWQACNGILTVQGKGGEESRGGGDIITRKRYADFDLKLEVMIAPGANSGVKIFTQPNLTPIDRLTGKPAAVGSAIGLEFQVLDDARHPDAKAGRDGNRTIGSLYDLIAADKDKAPSPVGQWNQVRILSQGKHVTFWLNGKKTVEFERGSPAFRAAAAASKFRDIPGFGEWADGHILLQDHGDQVSFRHIVIRDLRPRQAHR</sequence>
<dbReference type="AlphaFoldDB" id="A0A2S2DRA8"/>
<dbReference type="Gene3D" id="2.60.120.560">
    <property type="entry name" value="Exo-inulinase, domain 1"/>
    <property type="match status" value="1"/>
</dbReference>
<dbReference type="KEGG" id="mtim:DIR46_22400"/>